<dbReference type="AlphaFoldDB" id="A0A139WFH4"/>
<keyword evidence="3 6" id="KW-0235">DNA replication</keyword>
<reference evidence="8 9" key="2">
    <citation type="journal article" date="2010" name="Nucleic Acids Res.">
        <title>BeetleBase in 2010: revisions to provide comprehensive genomic information for Tribolium castaneum.</title>
        <authorList>
            <person name="Kim H.S."/>
            <person name="Murphy T."/>
            <person name="Xia J."/>
            <person name="Caragea D."/>
            <person name="Park Y."/>
            <person name="Beeman R.W."/>
            <person name="Lorenzen M.D."/>
            <person name="Butcher S."/>
            <person name="Manak J.R."/>
            <person name="Brown S.J."/>
        </authorList>
    </citation>
    <scope>GENOME REANNOTATION</scope>
    <source>
        <strain evidence="8 9">Georgia GA2</strain>
    </source>
</reference>
<dbReference type="GO" id="GO:0006261">
    <property type="term" value="P:DNA-templated DNA replication"/>
    <property type="evidence" value="ECO:0000318"/>
    <property type="project" value="GO_Central"/>
</dbReference>
<dbReference type="GO" id="GO:0042276">
    <property type="term" value="P:error-prone translesion synthesis"/>
    <property type="evidence" value="ECO:0000318"/>
    <property type="project" value="GO_Central"/>
</dbReference>
<dbReference type="Gene3D" id="3.60.21.60">
    <property type="match status" value="1"/>
</dbReference>
<organism evidence="8 9">
    <name type="scientific">Tribolium castaneum</name>
    <name type="common">Red flour beetle</name>
    <dbReference type="NCBI Taxonomy" id="7070"/>
    <lineage>
        <taxon>Eukaryota</taxon>
        <taxon>Metazoa</taxon>
        <taxon>Ecdysozoa</taxon>
        <taxon>Arthropoda</taxon>
        <taxon>Hexapoda</taxon>
        <taxon>Insecta</taxon>
        <taxon>Pterygota</taxon>
        <taxon>Neoptera</taxon>
        <taxon>Endopterygota</taxon>
        <taxon>Coleoptera</taxon>
        <taxon>Polyphaga</taxon>
        <taxon>Cucujiformia</taxon>
        <taxon>Tenebrionidae</taxon>
        <taxon>Tenebrionidae incertae sedis</taxon>
        <taxon>Tribolium</taxon>
    </lineage>
</organism>
<dbReference type="OrthoDB" id="10254730at2759"/>
<dbReference type="PANTHER" id="PTHR12708:SF0">
    <property type="entry name" value="DNA POLYMERASE EPSILON SUBUNIT 2"/>
    <property type="match status" value="1"/>
</dbReference>
<dbReference type="GO" id="GO:0003677">
    <property type="term" value="F:DNA binding"/>
    <property type="evidence" value="ECO:0007669"/>
    <property type="project" value="UniProtKB-UniRule"/>
</dbReference>
<keyword evidence="5 6" id="KW-0539">Nucleus</keyword>
<dbReference type="Proteomes" id="UP000007266">
    <property type="component" value="Linkage group 7"/>
</dbReference>
<comment type="function">
    <text evidence="6">Participates in DNA repair and in chromosomal DNA replication.</text>
</comment>
<evidence type="ECO:0000313" key="8">
    <source>
        <dbReference type="EMBL" id="KYB26713.1"/>
    </source>
</evidence>
<dbReference type="InParanoid" id="A0A139WFH4"/>
<accession>A0A139WFH4</accession>
<dbReference type="KEGG" id="tca:656613"/>
<dbReference type="GO" id="GO:0008622">
    <property type="term" value="C:epsilon DNA polymerase complex"/>
    <property type="evidence" value="ECO:0000318"/>
    <property type="project" value="GO_Central"/>
</dbReference>
<evidence type="ECO:0000313" key="9">
    <source>
        <dbReference type="Proteomes" id="UP000007266"/>
    </source>
</evidence>
<proteinExistence type="inferred from homology"/>
<dbReference type="PANTHER" id="PTHR12708">
    <property type="entry name" value="DNA POLYMERASE EPSILON SUBUNIT B"/>
    <property type="match status" value="1"/>
</dbReference>
<evidence type="ECO:0000259" key="7">
    <source>
        <dbReference type="Pfam" id="PF04042"/>
    </source>
</evidence>
<gene>
    <name evidence="8" type="primary">AUGUSTUS-3.0.2_33630</name>
    <name evidence="8" type="ORF">TcasGA2_TC033630</name>
</gene>
<protein>
    <recommendedName>
        <fullName evidence="6">DNA polymerase epsilon subunit</fullName>
    </recommendedName>
    <alternativeName>
        <fullName evidence="6">DNA polymerase II subunit 2</fullName>
    </alternativeName>
</protein>
<reference evidence="8 9" key="1">
    <citation type="journal article" date="2008" name="Nature">
        <title>The genome of the model beetle and pest Tribolium castaneum.</title>
        <authorList>
            <consortium name="Tribolium Genome Sequencing Consortium"/>
            <person name="Richards S."/>
            <person name="Gibbs R.A."/>
            <person name="Weinstock G.M."/>
            <person name="Brown S.J."/>
            <person name="Denell R."/>
            <person name="Beeman R.W."/>
            <person name="Gibbs R."/>
            <person name="Beeman R.W."/>
            <person name="Brown S.J."/>
            <person name="Bucher G."/>
            <person name="Friedrich M."/>
            <person name="Grimmelikhuijzen C.J."/>
            <person name="Klingler M."/>
            <person name="Lorenzen M."/>
            <person name="Richards S."/>
            <person name="Roth S."/>
            <person name="Schroder R."/>
            <person name="Tautz D."/>
            <person name="Zdobnov E.M."/>
            <person name="Muzny D."/>
            <person name="Gibbs R.A."/>
            <person name="Weinstock G.M."/>
            <person name="Attaway T."/>
            <person name="Bell S."/>
            <person name="Buhay C.J."/>
            <person name="Chandrabose M.N."/>
            <person name="Chavez D."/>
            <person name="Clerk-Blankenburg K.P."/>
            <person name="Cree A."/>
            <person name="Dao M."/>
            <person name="Davis C."/>
            <person name="Chacko J."/>
            <person name="Dinh H."/>
            <person name="Dugan-Rocha S."/>
            <person name="Fowler G."/>
            <person name="Garner T.T."/>
            <person name="Garnes J."/>
            <person name="Gnirke A."/>
            <person name="Hawes A."/>
            <person name="Hernandez J."/>
            <person name="Hines S."/>
            <person name="Holder M."/>
            <person name="Hume J."/>
            <person name="Jhangiani S.N."/>
            <person name="Joshi V."/>
            <person name="Khan Z.M."/>
            <person name="Jackson L."/>
            <person name="Kovar C."/>
            <person name="Kowis A."/>
            <person name="Lee S."/>
            <person name="Lewis L.R."/>
            <person name="Margolis J."/>
            <person name="Morgan M."/>
            <person name="Nazareth L.V."/>
            <person name="Nguyen N."/>
            <person name="Okwuonu G."/>
            <person name="Parker D."/>
            <person name="Richards S."/>
            <person name="Ruiz S.J."/>
            <person name="Santibanez J."/>
            <person name="Savard J."/>
            <person name="Scherer S.E."/>
            <person name="Schneider B."/>
            <person name="Sodergren E."/>
            <person name="Tautz D."/>
            <person name="Vattahil S."/>
            <person name="Villasana D."/>
            <person name="White C.S."/>
            <person name="Wright R."/>
            <person name="Park Y."/>
            <person name="Beeman R.W."/>
            <person name="Lord J."/>
            <person name="Oppert B."/>
            <person name="Lorenzen M."/>
            <person name="Brown S."/>
            <person name="Wang L."/>
            <person name="Savard J."/>
            <person name="Tautz D."/>
            <person name="Richards S."/>
            <person name="Weinstock G."/>
            <person name="Gibbs R.A."/>
            <person name="Liu Y."/>
            <person name="Worley K."/>
            <person name="Weinstock G."/>
            <person name="Elsik C.G."/>
            <person name="Reese J.T."/>
            <person name="Elhaik E."/>
            <person name="Landan G."/>
            <person name="Graur D."/>
            <person name="Arensburger P."/>
            <person name="Atkinson P."/>
            <person name="Beeman R.W."/>
            <person name="Beidler J."/>
            <person name="Brown S.J."/>
            <person name="Demuth J.P."/>
            <person name="Drury D.W."/>
            <person name="Du Y.Z."/>
            <person name="Fujiwara H."/>
            <person name="Lorenzen M."/>
            <person name="Maselli V."/>
            <person name="Osanai M."/>
            <person name="Park Y."/>
            <person name="Robertson H.M."/>
            <person name="Tu Z."/>
            <person name="Wang J.J."/>
            <person name="Wang S."/>
            <person name="Richards S."/>
            <person name="Song H."/>
            <person name="Zhang L."/>
            <person name="Sodergren E."/>
            <person name="Werner D."/>
            <person name="Stanke M."/>
            <person name="Morgenstern B."/>
            <person name="Solovyev V."/>
            <person name="Kosarev P."/>
            <person name="Brown G."/>
            <person name="Chen H.C."/>
            <person name="Ermolaeva O."/>
            <person name="Hlavina W."/>
            <person name="Kapustin Y."/>
            <person name="Kiryutin B."/>
            <person name="Kitts P."/>
            <person name="Maglott D."/>
            <person name="Pruitt K."/>
            <person name="Sapojnikov V."/>
            <person name="Souvorov A."/>
            <person name="Mackey A.J."/>
            <person name="Waterhouse R.M."/>
            <person name="Wyder S."/>
            <person name="Zdobnov E.M."/>
            <person name="Zdobnov E.M."/>
            <person name="Wyder S."/>
            <person name="Kriventseva E.V."/>
            <person name="Kadowaki T."/>
            <person name="Bork P."/>
            <person name="Aranda M."/>
            <person name="Bao R."/>
            <person name="Beermann A."/>
            <person name="Berns N."/>
            <person name="Bolognesi R."/>
            <person name="Bonneton F."/>
            <person name="Bopp D."/>
            <person name="Brown S.J."/>
            <person name="Bucher G."/>
            <person name="Butts T."/>
            <person name="Chaumot A."/>
            <person name="Denell R.E."/>
            <person name="Ferrier D.E."/>
            <person name="Friedrich M."/>
            <person name="Gordon C.M."/>
            <person name="Jindra M."/>
            <person name="Klingler M."/>
            <person name="Lan Q."/>
            <person name="Lattorff H.M."/>
            <person name="Laudet V."/>
            <person name="von Levetsow C."/>
            <person name="Liu Z."/>
            <person name="Lutz R."/>
            <person name="Lynch J.A."/>
            <person name="da Fonseca R.N."/>
            <person name="Posnien N."/>
            <person name="Reuter R."/>
            <person name="Roth S."/>
            <person name="Savard J."/>
            <person name="Schinko J.B."/>
            <person name="Schmitt C."/>
            <person name="Schoppmeier M."/>
            <person name="Schroder R."/>
            <person name="Shippy T.D."/>
            <person name="Simonnet F."/>
            <person name="Marques-Souza H."/>
            <person name="Tautz D."/>
            <person name="Tomoyasu Y."/>
            <person name="Trauner J."/>
            <person name="Van der Zee M."/>
            <person name="Vervoort M."/>
            <person name="Wittkopp N."/>
            <person name="Wimmer E.A."/>
            <person name="Yang X."/>
            <person name="Jones A.K."/>
            <person name="Sattelle D.B."/>
            <person name="Ebert P.R."/>
            <person name="Nelson D."/>
            <person name="Scott J.G."/>
            <person name="Beeman R.W."/>
            <person name="Muthukrishnan S."/>
            <person name="Kramer K.J."/>
            <person name="Arakane Y."/>
            <person name="Beeman R.W."/>
            <person name="Zhu Q."/>
            <person name="Hogenkamp D."/>
            <person name="Dixit R."/>
            <person name="Oppert B."/>
            <person name="Jiang H."/>
            <person name="Zou Z."/>
            <person name="Marshall J."/>
            <person name="Elpidina E."/>
            <person name="Vinokurov K."/>
            <person name="Oppert C."/>
            <person name="Zou Z."/>
            <person name="Evans J."/>
            <person name="Lu Z."/>
            <person name="Zhao P."/>
            <person name="Sumathipala N."/>
            <person name="Altincicek B."/>
            <person name="Vilcinskas A."/>
            <person name="Williams M."/>
            <person name="Hultmark D."/>
            <person name="Hetru C."/>
            <person name="Jiang H."/>
            <person name="Grimmelikhuijzen C.J."/>
            <person name="Hauser F."/>
            <person name="Cazzamali G."/>
            <person name="Williamson M."/>
            <person name="Park Y."/>
            <person name="Li B."/>
            <person name="Tanaka Y."/>
            <person name="Predel R."/>
            <person name="Neupert S."/>
            <person name="Schachtner J."/>
            <person name="Verleyen P."/>
            <person name="Raible F."/>
            <person name="Bork P."/>
            <person name="Friedrich M."/>
            <person name="Walden K.K."/>
            <person name="Robertson H.M."/>
            <person name="Angeli S."/>
            <person name="Foret S."/>
            <person name="Bucher G."/>
            <person name="Schuetz S."/>
            <person name="Maleszka R."/>
            <person name="Wimmer E.A."/>
            <person name="Beeman R.W."/>
            <person name="Lorenzen M."/>
            <person name="Tomoyasu Y."/>
            <person name="Miller S.C."/>
            <person name="Grossmann D."/>
            <person name="Bucher G."/>
        </authorList>
    </citation>
    <scope>NUCLEOTIDE SEQUENCE [LARGE SCALE GENOMIC DNA]</scope>
    <source>
        <strain evidence="8 9">Georgia GA2</strain>
    </source>
</reference>
<evidence type="ECO:0000256" key="4">
    <source>
        <dbReference type="ARBA" id="ARBA00023125"/>
    </source>
</evidence>
<evidence type="ECO:0000256" key="6">
    <source>
        <dbReference type="PIRNR" id="PIRNR000799"/>
    </source>
</evidence>
<dbReference type="InterPro" id="IPR016266">
    <property type="entry name" value="POLE2"/>
</dbReference>
<name>A0A139WFH4_TRICA</name>
<dbReference type="STRING" id="7070.A0A139WFH4"/>
<feature type="domain" description="DNA polymerase alpha/delta/epsilon subunit B" evidence="7">
    <location>
        <begin position="283"/>
        <end position="482"/>
    </location>
</feature>
<evidence type="ECO:0000256" key="2">
    <source>
        <dbReference type="ARBA" id="ARBA00009560"/>
    </source>
</evidence>
<sequence length="519" mass="59045">MDVEQVKKKLHTALKFGGFNIRREFCGKIVAKFLREGIDLENKHHFDNCVKNLCSSLENQCLLGHSIEKEHIDRALEVCLKSGYDRNETIFSVINAFDFPKVSYNLDRKQYYLTENKPRLLSSADSKAQLFADRYATILHRTKRNFIQKATENTNIKLELQTVDYLLTLSNVSLNHTLVLGSLLQVSEGKYYLEDPTGIVQLDLSHAVYYGGLFAENCFVLVNGHYEDKIIKVSTLILPPGEEYANSRPFFNTINYFGGPSPTPLKDSVKLRDHLQRNRGASFMFFSNVWLDHPSIFEKLELLFEGFNPSPPAAFVFMGNFMSESCSSNKMDTLRKLFKQLAELINKYENLATVTNFIFVPGLEDPCTSYVVPRLPIPSCITEDMTKMVKKAVFTSNPCRLQYCNKEITIFRADVLPKLLQASLHKPKKSELSENLTRTIISQGHLSPLPLNALTVHWDFDYTLSLNPLPDLVVIGDKAEPYEGKYKGCQLINPGSFCESGFQFKAYNPATDKIEECLL</sequence>
<evidence type="ECO:0000256" key="5">
    <source>
        <dbReference type="ARBA" id="ARBA00023242"/>
    </source>
</evidence>
<keyword evidence="4 6" id="KW-0238">DNA-binding</keyword>
<comment type="similarity">
    <text evidence="2 6">Belongs to the DNA polymerase epsilon subunit B family.</text>
</comment>
<dbReference type="FunCoup" id="A0A139WFH4">
    <property type="interactions" value="679"/>
</dbReference>
<comment type="subcellular location">
    <subcellularLocation>
        <location evidence="1 6">Nucleus</location>
    </subcellularLocation>
</comment>
<dbReference type="Pfam" id="PF04042">
    <property type="entry name" value="DNA_pol_E_B"/>
    <property type="match status" value="1"/>
</dbReference>
<evidence type="ECO:0000256" key="3">
    <source>
        <dbReference type="ARBA" id="ARBA00022705"/>
    </source>
</evidence>
<dbReference type="PIRSF" id="PIRSF000799">
    <property type="entry name" value="DNA_pol_eps_2"/>
    <property type="match status" value="1"/>
</dbReference>
<dbReference type="OMA" id="FFCEGCF"/>
<dbReference type="InterPro" id="IPR007185">
    <property type="entry name" value="DNA_pol_a/d/e_bsu"/>
</dbReference>
<keyword evidence="9" id="KW-1185">Reference proteome</keyword>
<dbReference type="EMBL" id="KQ971352">
    <property type="protein sequence ID" value="KYB26713.1"/>
    <property type="molecule type" value="Genomic_DNA"/>
</dbReference>
<evidence type="ECO:0000256" key="1">
    <source>
        <dbReference type="ARBA" id="ARBA00004123"/>
    </source>
</evidence>